<dbReference type="Proteomes" id="UP000582231">
    <property type="component" value="Unassembled WGS sequence"/>
</dbReference>
<comment type="caution">
    <text evidence="1">The sequence shown here is derived from an EMBL/GenBank/DDBJ whole genome shotgun (WGS) entry which is preliminary data.</text>
</comment>
<reference evidence="1 2" key="1">
    <citation type="submission" date="2020-07" db="EMBL/GenBank/DDBJ databases">
        <title>Sequencing the genomes of 1000 actinobacteria strains.</title>
        <authorList>
            <person name="Klenk H.-P."/>
        </authorList>
    </citation>
    <scope>NUCLEOTIDE SEQUENCE [LARGE SCALE GENOMIC DNA]</scope>
    <source>
        <strain evidence="1 2">DSM 19082</strain>
    </source>
</reference>
<evidence type="ECO:0000313" key="2">
    <source>
        <dbReference type="Proteomes" id="UP000582231"/>
    </source>
</evidence>
<organism evidence="1 2">
    <name type="scientific">Nocardioides kongjuensis</name>
    <dbReference type="NCBI Taxonomy" id="349522"/>
    <lineage>
        <taxon>Bacteria</taxon>
        <taxon>Bacillati</taxon>
        <taxon>Actinomycetota</taxon>
        <taxon>Actinomycetes</taxon>
        <taxon>Propionibacteriales</taxon>
        <taxon>Nocardioidaceae</taxon>
        <taxon>Nocardioides</taxon>
    </lineage>
</organism>
<keyword evidence="2" id="KW-1185">Reference proteome</keyword>
<protein>
    <recommendedName>
        <fullName evidence="3">MmcQ/YjbR family DNA-binding protein</fullName>
    </recommendedName>
</protein>
<accession>A0A852RDV9</accession>
<dbReference type="RefSeq" id="WP_218865524.1">
    <property type="nucleotide sequence ID" value="NZ_BAABEF010000001.1"/>
</dbReference>
<proteinExistence type="predicted"/>
<dbReference type="SUPFAM" id="SSF142906">
    <property type="entry name" value="YjbR-like"/>
    <property type="match status" value="1"/>
</dbReference>
<name>A0A852RDV9_9ACTN</name>
<dbReference type="EMBL" id="JACCBF010000001">
    <property type="protein sequence ID" value="NYD28629.1"/>
    <property type="molecule type" value="Genomic_DNA"/>
</dbReference>
<evidence type="ECO:0000313" key="1">
    <source>
        <dbReference type="EMBL" id="NYD28629.1"/>
    </source>
</evidence>
<dbReference type="AlphaFoldDB" id="A0A852RDV9"/>
<evidence type="ECO:0008006" key="3">
    <source>
        <dbReference type="Google" id="ProtNLM"/>
    </source>
</evidence>
<sequence>MVPSAFIFTPDAVDLPALDEDPRFFVPAYYGPYGGRAIDLADPDVDWAEIAELADASYRRVAPKRLVAELDARGRA</sequence>
<dbReference type="InterPro" id="IPR038056">
    <property type="entry name" value="YjbR-like_sf"/>
</dbReference>
<gene>
    <name evidence="1" type="ORF">BJ958_000175</name>
</gene>